<evidence type="ECO:0000256" key="1">
    <source>
        <dbReference type="SAM" id="MobiDB-lite"/>
    </source>
</evidence>
<gene>
    <name evidence="2" type="ORF">CISIN_1g047687mg</name>
</gene>
<name>A0A067FMG2_CITSI</name>
<dbReference type="EMBL" id="KK784894">
    <property type="protein sequence ID" value="KDO68558.1"/>
    <property type="molecule type" value="Genomic_DNA"/>
</dbReference>
<evidence type="ECO:0000313" key="2">
    <source>
        <dbReference type="EMBL" id="KDO68558.1"/>
    </source>
</evidence>
<protein>
    <submittedName>
        <fullName evidence="2">Uncharacterized protein</fullName>
    </submittedName>
</protein>
<feature type="region of interest" description="Disordered" evidence="1">
    <location>
        <begin position="116"/>
        <end position="161"/>
    </location>
</feature>
<dbReference type="AlphaFoldDB" id="A0A067FMG2"/>
<reference evidence="2 3" key="1">
    <citation type="submission" date="2014-04" db="EMBL/GenBank/DDBJ databases">
        <authorList>
            <consortium name="International Citrus Genome Consortium"/>
            <person name="Gmitter F."/>
            <person name="Chen C."/>
            <person name="Farmerie W."/>
            <person name="Harkins T."/>
            <person name="Desany B."/>
            <person name="Mohiuddin M."/>
            <person name="Kodira C."/>
            <person name="Borodovsky M."/>
            <person name="Lomsadze A."/>
            <person name="Burns P."/>
            <person name="Jenkins J."/>
            <person name="Prochnik S."/>
            <person name="Shu S."/>
            <person name="Chapman J."/>
            <person name="Pitluck S."/>
            <person name="Schmutz J."/>
            <person name="Rokhsar D."/>
        </authorList>
    </citation>
    <scope>NUCLEOTIDE SEQUENCE</scope>
</reference>
<dbReference type="Proteomes" id="UP000027120">
    <property type="component" value="Unassembled WGS sequence"/>
</dbReference>
<keyword evidence="3" id="KW-1185">Reference proteome</keyword>
<organism evidence="2 3">
    <name type="scientific">Citrus sinensis</name>
    <name type="common">Sweet orange</name>
    <name type="synonym">Citrus aurantium var. sinensis</name>
    <dbReference type="NCBI Taxonomy" id="2711"/>
    <lineage>
        <taxon>Eukaryota</taxon>
        <taxon>Viridiplantae</taxon>
        <taxon>Streptophyta</taxon>
        <taxon>Embryophyta</taxon>
        <taxon>Tracheophyta</taxon>
        <taxon>Spermatophyta</taxon>
        <taxon>Magnoliopsida</taxon>
        <taxon>eudicotyledons</taxon>
        <taxon>Gunneridae</taxon>
        <taxon>Pentapetalae</taxon>
        <taxon>rosids</taxon>
        <taxon>malvids</taxon>
        <taxon>Sapindales</taxon>
        <taxon>Rutaceae</taxon>
        <taxon>Aurantioideae</taxon>
        <taxon>Citrus</taxon>
    </lineage>
</organism>
<sequence length="161" mass="17953">MKDIHVESVSHMGCPYPRQSNARDLPAKSTTHKTDLSHPFLGHSCEYRRPCLSLLCLLHQQHQTTGCSSYDRQPYLFCPKNVRLPPRAILSTCSMERLLSFESDHLKATELRLGLPGSDKPSVRANNNKRASSEISQESKSNSCAFNAGDDDERDSAPPAK</sequence>
<accession>A0A067FMG2</accession>
<feature type="compositionally biased region" description="Low complexity" evidence="1">
    <location>
        <begin position="133"/>
        <end position="143"/>
    </location>
</feature>
<proteinExistence type="predicted"/>
<evidence type="ECO:0000313" key="3">
    <source>
        <dbReference type="Proteomes" id="UP000027120"/>
    </source>
</evidence>